<evidence type="ECO:0000256" key="7">
    <source>
        <dbReference type="SAM" id="Phobius"/>
    </source>
</evidence>
<comment type="subcellular location">
    <subcellularLocation>
        <location evidence="1">Cell membrane</location>
        <topology evidence="1">Multi-pass membrane protein</topology>
    </subcellularLocation>
</comment>
<dbReference type="PROSITE" id="PS50850">
    <property type="entry name" value="MFS"/>
    <property type="match status" value="1"/>
</dbReference>
<keyword evidence="10" id="KW-1185">Reference proteome</keyword>
<name>A0A345PD08_9BACI</name>
<evidence type="ECO:0000259" key="8">
    <source>
        <dbReference type="PROSITE" id="PS50850"/>
    </source>
</evidence>
<evidence type="ECO:0000256" key="6">
    <source>
        <dbReference type="ARBA" id="ARBA00023136"/>
    </source>
</evidence>
<feature type="transmembrane region" description="Helical" evidence="7">
    <location>
        <begin position="234"/>
        <end position="255"/>
    </location>
</feature>
<feature type="domain" description="Major facilitator superfamily (MFS) profile" evidence="8">
    <location>
        <begin position="4"/>
        <end position="385"/>
    </location>
</feature>
<gene>
    <name evidence="9" type="ORF">CUC15_02350</name>
</gene>
<dbReference type="AlphaFoldDB" id="A0A345PD08"/>
<dbReference type="Pfam" id="PF07690">
    <property type="entry name" value="MFS_1"/>
    <property type="match status" value="1"/>
</dbReference>
<dbReference type="GO" id="GO:0022857">
    <property type="term" value="F:transmembrane transporter activity"/>
    <property type="evidence" value="ECO:0007669"/>
    <property type="project" value="InterPro"/>
</dbReference>
<keyword evidence="3" id="KW-1003">Cell membrane</keyword>
<feature type="transmembrane region" description="Helical" evidence="7">
    <location>
        <begin position="99"/>
        <end position="119"/>
    </location>
</feature>
<feature type="transmembrane region" description="Helical" evidence="7">
    <location>
        <begin position="131"/>
        <end position="150"/>
    </location>
</feature>
<feature type="transmembrane region" description="Helical" evidence="7">
    <location>
        <begin position="7"/>
        <end position="30"/>
    </location>
</feature>
<evidence type="ECO:0000313" key="9">
    <source>
        <dbReference type="EMBL" id="AXI07888.1"/>
    </source>
</evidence>
<sequence>MDKRVYLLTIVSFVVGMVELIIGGILDLVATDLDVSLGQAGLLITIFSLTFAISAPILSFLTAKVERKKLTLITLFIFFLGNLVAVFSPSYTILFTSRMISAASSSLLIVLCVVMAANIVEHKYRGRAIGIVNMGVSGSLVLGVPIGLMLGNTFGWRAPFAMIAILSLFSITAIFLFMGKIAPTEQISIKKQIGSLKNVVVLFAQSTTFIMLAGHTVLYAYLTPFVKSTMGLDGTWVSIIYFVFGIAAVSGGFIGGTFADRFGAKPAILSVVLLFGIAIFAIPYTTFSLPLFIIIMIIWGMMSWALTPPMQSYLMQAAPETSNIQISLNNSAVHLGIAFGSSVGGIVIEQASVEQNPTIGGLFVIVALITALISITSYNKRERNAPS</sequence>
<dbReference type="PANTHER" id="PTHR43124:SF10">
    <property type="entry name" value="PURINE EFFLUX PUMP PBUE"/>
    <property type="match status" value="1"/>
</dbReference>
<feature type="transmembrane region" description="Helical" evidence="7">
    <location>
        <begin position="267"/>
        <end position="284"/>
    </location>
</feature>
<dbReference type="InterPro" id="IPR050189">
    <property type="entry name" value="MFS_Efflux_Transporters"/>
</dbReference>
<dbReference type="SUPFAM" id="SSF103473">
    <property type="entry name" value="MFS general substrate transporter"/>
    <property type="match status" value="1"/>
</dbReference>
<dbReference type="GO" id="GO:0005886">
    <property type="term" value="C:plasma membrane"/>
    <property type="evidence" value="ECO:0007669"/>
    <property type="project" value="UniProtKB-SubCell"/>
</dbReference>
<feature type="transmembrane region" description="Helical" evidence="7">
    <location>
        <begin position="42"/>
        <end position="63"/>
    </location>
</feature>
<accession>A0A345PD08</accession>
<evidence type="ECO:0000256" key="4">
    <source>
        <dbReference type="ARBA" id="ARBA00022692"/>
    </source>
</evidence>
<feature type="transmembrane region" description="Helical" evidence="7">
    <location>
        <begin position="290"/>
        <end position="307"/>
    </location>
</feature>
<evidence type="ECO:0000256" key="3">
    <source>
        <dbReference type="ARBA" id="ARBA00022475"/>
    </source>
</evidence>
<keyword evidence="2" id="KW-0813">Transport</keyword>
<evidence type="ECO:0000256" key="1">
    <source>
        <dbReference type="ARBA" id="ARBA00004651"/>
    </source>
</evidence>
<proteinExistence type="predicted"/>
<dbReference type="KEGG" id="ocn:CUC15_02350"/>
<keyword evidence="4 7" id="KW-0812">Transmembrane</keyword>
<reference evidence="10" key="1">
    <citation type="submission" date="2017-11" db="EMBL/GenBank/DDBJ databases">
        <authorList>
            <person name="Zhu W."/>
        </authorList>
    </citation>
    <scope>NUCLEOTIDE SEQUENCE [LARGE SCALE GENOMIC DNA]</scope>
    <source>
        <strain evidence="10">160</strain>
    </source>
</reference>
<feature type="transmembrane region" description="Helical" evidence="7">
    <location>
        <begin position="156"/>
        <end position="178"/>
    </location>
</feature>
<dbReference type="OrthoDB" id="2727100at2"/>
<dbReference type="EMBL" id="CP024848">
    <property type="protein sequence ID" value="AXI07888.1"/>
    <property type="molecule type" value="Genomic_DNA"/>
</dbReference>
<dbReference type="PANTHER" id="PTHR43124">
    <property type="entry name" value="PURINE EFFLUX PUMP PBUE"/>
    <property type="match status" value="1"/>
</dbReference>
<protein>
    <submittedName>
        <fullName evidence="9">MFS transporter</fullName>
    </submittedName>
</protein>
<dbReference type="RefSeq" id="WP_114915182.1">
    <property type="nucleotide sequence ID" value="NZ_CP024848.1"/>
</dbReference>
<feature type="transmembrane region" description="Helical" evidence="7">
    <location>
        <begin position="328"/>
        <end position="347"/>
    </location>
</feature>
<dbReference type="CDD" id="cd17324">
    <property type="entry name" value="MFS_NepI_like"/>
    <property type="match status" value="1"/>
</dbReference>
<evidence type="ECO:0000313" key="10">
    <source>
        <dbReference type="Proteomes" id="UP000253908"/>
    </source>
</evidence>
<keyword evidence="5 7" id="KW-1133">Transmembrane helix</keyword>
<organism evidence="9 10">
    <name type="scientific">Oceanobacillus zhaokaii</name>
    <dbReference type="NCBI Taxonomy" id="2052660"/>
    <lineage>
        <taxon>Bacteria</taxon>
        <taxon>Bacillati</taxon>
        <taxon>Bacillota</taxon>
        <taxon>Bacilli</taxon>
        <taxon>Bacillales</taxon>
        <taxon>Bacillaceae</taxon>
        <taxon>Oceanobacillus</taxon>
    </lineage>
</organism>
<feature type="transmembrane region" description="Helical" evidence="7">
    <location>
        <begin position="70"/>
        <end position="93"/>
    </location>
</feature>
<dbReference type="InterPro" id="IPR020846">
    <property type="entry name" value="MFS_dom"/>
</dbReference>
<feature type="transmembrane region" description="Helical" evidence="7">
    <location>
        <begin position="359"/>
        <end position="378"/>
    </location>
</feature>
<dbReference type="Gene3D" id="1.20.1250.20">
    <property type="entry name" value="MFS general substrate transporter like domains"/>
    <property type="match status" value="2"/>
</dbReference>
<dbReference type="InterPro" id="IPR036259">
    <property type="entry name" value="MFS_trans_sf"/>
</dbReference>
<keyword evidence="6 7" id="KW-0472">Membrane</keyword>
<dbReference type="InterPro" id="IPR011701">
    <property type="entry name" value="MFS"/>
</dbReference>
<feature type="transmembrane region" description="Helical" evidence="7">
    <location>
        <begin position="199"/>
        <end position="222"/>
    </location>
</feature>
<dbReference type="Proteomes" id="UP000253908">
    <property type="component" value="Chromosome"/>
</dbReference>
<evidence type="ECO:0000256" key="5">
    <source>
        <dbReference type="ARBA" id="ARBA00022989"/>
    </source>
</evidence>
<evidence type="ECO:0000256" key="2">
    <source>
        <dbReference type="ARBA" id="ARBA00022448"/>
    </source>
</evidence>